<sequence>MRVCLINVMLGADLSKALDRYTSSRSASDLVKLMTMLAAQDPDDITLLCTESFRVFCFTPTIAKISFVEMSAKLLCDADARVREMALHAAVVMNQVGIEEHGKLISESTLVGQRKRRGWRYRICHLVYGKRVLTILPPVESILRSSSSEVLEWNPFLDSLNVQGSGEESVVFRSIKNATKFDAE</sequence>
<dbReference type="Proteomes" id="UP000053237">
    <property type="component" value="Unassembled WGS sequence"/>
</dbReference>
<name>A0A024GSL2_9STRA</name>
<evidence type="ECO:0000313" key="1">
    <source>
        <dbReference type="EMBL" id="CCI49780.1"/>
    </source>
</evidence>
<reference evidence="1 2" key="1">
    <citation type="submission" date="2012-05" db="EMBL/GenBank/DDBJ databases">
        <title>Recombination and specialization in a pathogen metapopulation.</title>
        <authorList>
            <person name="Gardiner A."/>
            <person name="Kemen E."/>
            <person name="Schultz-Larsen T."/>
            <person name="MacLean D."/>
            <person name="Van Oosterhout C."/>
            <person name="Jones J.D.G."/>
        </authorList>
    </citation>
    <scope>NUCLEOTIDE SEQUENCE [LARGE SCALE GENOMIC DNA]</scope>
    <source>
        <strain evidence="1 2">Ac Nc2</strain>
    </source>
</reference>
<proteinExistence type="predicted"/>
<evidence type="ECO:0000313" key="2">
    <source>
        <dbReference type="Proteomes" id="UP000053237"/>
    </source>
</evidence>
<protein>
    <submittedName>
        <fullName evidence="1">Uncharacterized protein</fullName>
    </submittedName>
</protein>
<gene>
    <name evidence="1" type="ORF">BN9_111900</name>
</gene>
<keyword evidence="2" id="KW-1185">Reference proteome</keyword>
<organism evidence="1 2">
    <name type="scientific">Albugo candida</name>
    <dbReference type="NCBI Taxonomy" id="65357"/>
    <lineage>
        <taxon>Eukaryota</taxon>
        <taxon>Sar</taxon>
        <taxon>Stramenopiles</taxon>
        <taxon>Oomycota</taxon>
        <taxon>Peronosporomycetes</taxon>
        <taxon>Albuginales</taxon>
        <taxon>Albuginaceae</taxon>
        <taxon>Albugo</taxon>
    </lineage>
</organism>
<comment type="caution">
    <text evidence="1">The sequence shown here is derived from an EMBL/GenBank/DDBJ whole genome shotgun (WGS) entry which is preliminary data.</text>
</comment>
<accession>A0A024GSL2</accession>
<dbReference type="EMBL" id="CAIX01000338">
    <property type="protein sequence ID" value="CCI49780.1"/>
    <property type="molecule type" value="Genomic_DNA"/>
</dbReference>
<dbReference type="AlphaFoldDB" id="A0A024GSL2"/>
<dbReference type="InParanoid" id="A0A024GSL2"/>